<organism evidence="2 3">
    <name type="scientific">Sphingobium olei</name>
    <dbReference type="NCBI Taxonomy" id="420955"/>
    <lineage>
        <taxon>Bacteria</taxon>
        <taxon>Pseudomonadati</taxon>
        <taxon>Pseudomonadota</taxon>
        <taxon>Alphaproteobacteria</taxon>
        <taxon>Sphingomonadales</taxon>
        <taxon>Sphingomonadaceae</taxon>
        <taxon>Sphingobium</taxon>
    </lineage>
</organism>
<keyword evidence="3" id="KW-1185">Reference proteome</keyword>
<dbReference type="EMBL" id="JBHTLS010000120">
    <property type="protein sequence ID" value="MFD1105132.1"/>
    <property type="molecule type" value="Genomic_DNA"/>
</dbReference>
<protein>
    <submittedName>
        <fullName evidence="2">Oxygenase MpaB family protein</fullName>
        <ecNumber evidence="2">1.-.-.-</ecNumber>
    </submittedName>
</protein>
<reference evidence="3" key="1">
    <citation type="journal article" date="2019" name="Int. J. Syst. Evol. Microbiol.">
        <title>The Global Catalogue of Microorganisms (GCM) 10K type strain sequencing project: providing services to taxonomists for standard genome sequencing and annotation.</title>
        <authorList>
            <consortium name="The Broad Institute Genomics Platform"/>
            <consortium name="The Broad Institute Genome Sequencing Center for Infectious Disease"/>
            <person name="Wu L."/>
            <person name="Ma J."/>
        </authorList>
    </citation>
    <scope>NUCLEOTIDE SEQUENCE [LARGE SCALE GENOMIC DNA]</scope>
    <source>
        <strain evidence="3">CCUG 54329</strain>
    </source>
</reference>
<accession>A0ABW3P0B1</accession>
<dbReference type="PANTHER" id="PTHR36151:SF3">
    <property type="entry name" value="ER-BOUND OXYGENASE MPAB_MPAB'_RUBBER OXYGENASE CATALYTIC DOMAIN-CONTAINING PROTEIN"/>
    <property type="match status" value="1"/>
</dbReference>
<feature type="domain" description="ER-bound oxygenase mpaB/mpaB'/Rubber oxygenase catalytic" evidence="1">
    <location>
        <begin position="66"/>
        <end position="281"/>
    </location>
</feature>
<keyword evidence="2" id="KW-0560">Oxidoreductase</keyword>
<dbReference type="Pfam" id="PF09995">
    <property type="entry name" value="MPAB_Lcp_cat"/>
    <property type="match status" value="1"/>
</dbReference>
<proteinExistence type="predicted"/>
<dbReference type="EC" id="1.-.-.-" evidence="2"/>
<sequence>MTRAGSRWCNARWTKRARRPPDPMRDALRRRIRREIANLFGSGNEPVDLDTPAGDPGLFGPSSMAWRVHADLGPMMVGGIAALLLQMLHPAALAGVWDHSHFRKDRTGRLRRTAQFIAGTTYGGTAEAERLMAKVRAVHTHVRGTMPDGTAYRADDSDLLLWVHVAESWCLLEAYRRYRAPLLTRTQADRYHGEVAMIADRLGSAPAPSTHDGARLYLESMRPQLRYDLRTREVADALLTRRPGDLAAPLSRIVVDAAVDILPRWAAHMHGFYLGPRRHIARAGMSGMGVLLHWTLDDSSAAHAQRRVARRPLHPIAKKTPPE</sequence>
<dbReference type="Proteomes" id="UP001597203">
    <property type="component" value="Unassembled WGS sequence"/>
</dbReference>
<dbReference type="RefSeq" id="WP_380910706.1">
    <property type="nucleotide sequence ID" value="NZ_JBHTLS010000120.1"/>
</dbReference>
<dbReference type="PANTHER" id="PTHR36151">
    <property type="entry name" value="BLR2777 PROTEIN"/>
    <property type="match status" value="1"/>
</dbReference>
<name>A0ABW3P0B1_9SPHN</name>
<dbReference type="GO" id="GO:0016491">
    <property type="term" value="F:oxidoreductase activity"/>
    <property type="evidence" value="ECO:0007669"/>
    <property type="project" value="UniProtKB-KW"/>
</dbReference>
<evidence type="ECO:0000313" key="3">
    <source>
        <dbReference type="Proteomes" id="UP001597203"/>
    </source>
</evidence>
<comment type="caution">
    <text evidence="2">The sequence shown here is derived from an EMBL/GenBank/DDBJ whole genome shotgun (WGS) entry which is preliminary data.</text>
</comment>
<evidence type="ECO:0000259" key="1">
    <source>
        <dbReference type="Pfam" id="PF09995"/>
    </source>
</evidence>
<gene>
    <name evidence="2" type="ORF">ACFQ24_09640</name>
</gene>
<dbReference type="InterPro" id="IPR018713">
    <property type="entry name" value="MPAB/Lcp_cat_dom"/>
</dbReference>
<evidence type="ECO:0000313" key="2">
    <source>
        <dbReference type="EMBL" id="MFD1105132.1"/>
    </source>
</evidence>